<evidence type="ECO:0000256" key="1">
    <source>
        <dbReference type="ARBA" id="ARBA00022670"/>
    </source>
</evidence>
<evidence type="ECO:0000259" key="3">
    <source>
        <dbReference type="PROSITE" id="PS51786"/>
    </source>
</evidence>
<proteinExistence type="predicted"/>
<sequence>MAQKLSAEQLCRHCDPSELGFDTTTDVTPVPGTIGQERAMNAIEFGLSLDSKGFNIYILGESGTGKMTSIMQEVSVLADKRDVPDDWCYVYNFKDPDIPHAISLPPGQAVKLQKDMQEMVKALQSEIPRVFEAKEYEKSKSAIFEGFQEKQKEMTSALEEEAKDKGFSIRKNVSGLVVVPVVHSGEPLTEEDFEKLDKEHKEKIEKLGKALQERLDDVVRSIRKLEKKVKDKVGELERDAAMNPVNHYIEEIKAKYGSSEKLVRYLDDVLEDILENIVDFKSQDDQQQSPLPFMRPQRPEPSFTRYVVNVLVNNMDAKGAPCIYESNPTYYNLFGRIEHKFQYGVAVTDFSLIKSGALHRANGGYLVVDALDLLRNLFSYEALKRSIRQREVKIEDMWEQYKMVTSSTLKPEPIPLDVKVVLVGNPHIYYLLYNLDDEYRELFKVKADFESRMDRNEGTMRRYAEFVAAKCGEEGLRHFHKSGVSRIIEYGSRLAEHQEKLSSKFSVVADLVREAHYWAGKDSSDLVKAEHVEKAIDERVYRNSRIEDRMREMMQEDTLIVETSGSRVGQVNGLAVLSMGDYSFGKPSRITSTAFTGKSGVMNIERETKMSGKIHEKAILIISNYLGNRYGRQKPVSVSASITFEQLYDMVEGDSATCAELYALLSSISGVPLRQDMAVTGSMDQNGDVQPIGGANEKIEGFFDLCNLRG</sequence>
<dbReference type="Pfam" id="PF20436">
    <property type="entry name" value="LonB_AAA-LID"/>
    <property type="match status" value="1"/>
</dbReference>
<dbReference type="InterPro" id="IPR046844">
    <property type="entry name" value="Lon-like_helical"/>
</dbReference>
<dbReference type="Pfam" id="PF20437">
    <property type="entry name" value="LonC_helical"/>
    <property type="match status" value="1"/>
</dbReference>
<dbReference type="InterPro" id="IPR014721">
    <property type="entry name" value="Ribsml_uS5_D2-typ_fold_subgr"/>
</dbReference>
<dbReference type="GO" id="GO:0006508">
    <property type="term" value="P:proteolysis"/>
    <property type="evidence" value="ECO:0007669"/>
    <property type="project" value="UniProtKB-KW"/>
</dbReference>
<dbReference type="InterPro" id="IPR046843">
    <property type="entry name" value="LonB_AAA-LID"/>
</dbReference>
<dbReference type="PROSITE" id="PS51786">
    <property type="entry name" value="LON_PROTEOLYTIC"/>
    <property type="match status" value="1"/>
</dbReference>
<reference evidence="4" key="1">
    <citation type="journal article" date="2015" name="Nature">
        <title>Complex archaea that bridge the gap between prokaryotes and eukaryotes.</title>
        <authorList>
            <person name="Spang A."/>
            <person name="Saw J.H."/>
            <person name="Jorgensen S.L."/>
            <person name="Zaremba-Niedzwiedzka K."/>
            <person name="Martijn J."/>
            <person name="Lind A.E."/>
            <person name="van Eijk R."/>
            <person name="Schleper C."/>
            <person name="Guy L."/>
            <person name="Ettema T.J."/>
        </authorList>
    </citation>
    <scope>NUCLEOTIDE SEQUENCE</scope>
</reference>
<dbReference type="Gene3D" id="1.10.8.60">
    <property type="match status" value="1"/>
</dbReference>
<keyword evidence="1" id="KW-0378">Hydrolase</keyword>
<keyword evidence="1" id="KW-0645">Protease</keyword>
<gene>
    <name evidence="4" type="ORF">LCGC14_2011160</name>
</gene>
<dbReference type="PRINTS" id="PR00830">
    <property type="entry name" value="ENDOLAPTASE"/>
</dbReference>
<dbReference type="InterPro" id="IPR020568">
    <property type="entry name" value="Ribosomal_Su5_D2-typ_SF"/>
</dbReference>
<dbReference type="InterPro" id="IPR008269">
    <property type="entry name" value="Lon_proteolytic"/>
</dbReference>
<dbReference type="Pfam" id="PF05362">
    <property type="entry name" value="Lon_C"/>
    <property type="match status" value="1"/>
</dbReference>
<dbReference type="Pfam" id="PF13654">
    <property type="entry name" value="AAA_32"/>
    <property type="match status" value="1"/>
</dbReference>
<dbReference type="InterPro" id="IPR027065">
    <property type="entry name" value="Lon_Prtase"/>
</dbReference>
<dbReference type="GO" id="GO:0030163">
    <property type="term" value="P:protein catabolic process"/>
    <property type="evidence" value="ECO:0007669"/>
    <property type="project" value="InterPro"/>
</dbReference>
<dbReference type="InterPro" id="IPR027417">
    <property type="entry name" value="P-loop_NTPase"/>
</dbReference>
<evidence type="ECO:0000256" key="2">
    <source>
        <dbReference type="SAM" id="Coils"/>
    </source>
</evidence>
<dbReference type="Gene3D" id="3.40.50.300">
    <property type="entry name" value="P-loop containing nucleotide triphosphate hydrolases"/>
    <property type="match status" value="2"/>
</dbReference>
<feature type="non-terminal residue" evidence="4">
    <location>
        <position position="710"/>
    </location>
</feature>
<keyword evidence="2" id="KW-0175">Coiled coil</keyword>
<feature type="domain" description="Lon proteolytic" evidence="3">
    <location>
        <begin position="565"/>
        <end position="710"/>
    </location>
</feature>
<accession>A0A0F9F0B0</accession>
<dbReference type="InterPro" id="IPR041699">
    <property type="entry name" value="AAA_32"/>
</dbReference>
<dbReference type="GO" id="GO:0004176">
    <property type="term" value="F:ATP-dependent peptidase activity"/>
    <property type="evidence" value="ECO:0007669"/>
    <property type="project" value="InterPro"/>
</dbReference>
<dbReference type="GO" id="GO:0005524">
    <property type="term" value="F:ATP binding"/>
    <property type="evidence" value="ECO:0007669"/>
    <property type="project" value="InterPro"/>
</dbReference>
<feature type="coiled-coil region" evidence="2">
    <location>
        <begin position="193"/>
        <end position="228"/>
    </location>
</feature>
<dbReference type="AlphaFoldDB" id="A0A0F9F0B0"/>
<dbReference type="EMBL" id="LAZR01023060">
    <property type="protein sequence ID" value="KKL79803.1"/>
    <property type="molecule type" value="Genomic_DNA"/>
</dbReference>
<dbReference type="PANTHER" id="PTHR10046">
    <property type="entry name" value="ATP DEPENDENT LON PROTEASE FAMILY MEMBER"/>
    <property type="match status" value="1"/>
</dbReference>
<protein>
    <recommendedName>
        <fullName evidence="3">Lon proteolytic domain-containing protein</fullName>
    </recommendedName>
</protein>
<organism evidence="4">
    <name type="scientific">marine sediment metagenome</name>
    <dbReference type="NCBI Taxonomy" id="412755"/>
    <lineage>
        <taxon>unclassified sequences</taxon>
        <taxon>metagenomes</taxon>
        <taxon>ecological metagenomes</taxon>
    </lineage>
</organism>
<evidence type="ECO:0000313" key="4">
    <source>
        <dbReference type="EMBL" id="KKL79803.1"/>
    </source>
</evidence>
<name>A0A0F9F0B0_9ZZZZ</name>
<dbReference type="GO" id="GO:0004252">
    <property type="term" value="F:serine-type endopeptidase activity"/>
    <property type="evidence" value="ECO:0007669"/>
    <property type="project" value="InterPro"/>
</dbReference>
<dbReference type="SUPFAM" id="SSF54211">
    <property type="entry name" value="Ribosomal protein S5 domain 2-like"/>
    <property type="match status" value="1"/>
</dbReference>
<dbReference type="SUPFAM" id="SSF52540">
    <property type="entry name" value="P-loop containing nucleoside triphosphate hydrolases"/>
    <property type="match status" value="1"/>
</dbReference>
<comment type="caution">
    <text evidence="4">The sequence shown here is derived from an EMBL/GenBank/DDBJ whole genome shotgun (WGS) entry which is preliminary data.</text>
</comment>
<dbReference type="Gene3D" id="3.30.230.10">
    <property type="match status" value="1"/>
</dbReference>